<dbReference type="InterPro" id="IPR006032">
    <property type="entry name" value="Ribosomal_uS12"/>
</dbReference>
<reference evidence="4 5" key="1">
    <citation type="journal article" date="2023" name="bioRxiv">
        <title>Conserved and derived expression patterns and positive selection on dental genes reveal complex evolutionary context of ever-growing rodent molars.</title>
        <authorList>
            <person name="Calamari Z.T."/>
            <person name="Song A."/>
            <person name="Cohen E."/>
            <person name="Akter M."/>
            <person name="Roy R.D."/>
            <person name="Hallikas O."/>
            <person name="Christensen M.M."/>
            <person name="Li P."/>
            <person name="Marangoni P."/>
            <person name="Jernvall J."/>
            <person name="Klein O.D."/>
        </authorList>
    </citation>
    <scope>NUCLEOTIDE SEQUENCE [LARGE SCALE GENOMIC DNA]</scope>
    <source>
        <strain evidence="4">V071</strain>
    </source>
</reference>
<dbReference type="Pfam" id="PF00164">
    <property type="entry name" value="Ribosom_S12_S23"/>
    <property type="match status" value="1"/>
</dbReference>
<dbReference type="InterPro" id="IPR012340">
    <property type="entry name" value="NA-bd_OB-fold"/>
</dbReference>
<gene>
    <name evidence="4" type="ORF">U0070_015336</name>
</gene>
<dbReference type="GO" id="GO:0006412">
    <property type="term" value="P:translation"/>
    <property type="evidence" value="ECO:0007669"/>
    <property type="project" value="InterPro"/>
</dbReference>
<dbReference type="GO" id="GO:0005840">
    <property type="term" value="C:ribosome"/>
    <property type="evidence" value="ECO:0007669"/>
    <property type="project" value="UniProtKB-KW"/>
</dbReference>
<protein>
    <submittedName>
        <fullName evidence="4">Uncharacterized protein</fullName>
    </submittedName>
</protein>
<dbReference type="EMBL" id="JBBHLL010000011">
    <property type="protein sequence ID" value="KAK7832189.1"/>
    <property type="molecule type" value="Genomic_DNA"/>
</dbReference>
<dbReference type="Proteomes" id="UP001488838">
    <property type="component" value="Unassembled WGS sequence"/>
</dbReference>
<dbReference type="GO" id="GO:1990904">
    <property type="term" value="C:ribonucleoprotein complex"/>
    <property type="evidence" value="ECO:0007669"/>
    <property type="project" value="UniProtKB-KW"/>
</dbReference>
<dbReference type="Gene3D" id="2.40.50.140">
    <property type="entry name" value="Nucleic acid-binding proteins"/>
    <property type="match status" value="1"/>
</dbReference>
<evidence type="ECO:0000313" key="5">
    <source>
        <dbReference type="Proteomes" id="UP001488838"/>
    </source>
</evidence>
<keyword evidence="2" id="KW-0689">Ribosomal protein</keyword>
<evidence type="ECO:0000256" key="3">
    <source>
        <dbReference type="ARBA" id="ARBA00023274"/>
    </source>
</evidence>
<comment type="caution">
    <text evidence="4">The sequence shown here is derived from an EMBL/GenBank/DDBJ whole genome shotgun (WGS) entry which is preliminary data.</text>
</comment>
<evidence type="ECO:0000256" key="2">
    <source>
        <dbReference type="ARBA" id="ARBA00022980"/>
    </source>
</evidence>
<feature type="non-terminal residue" evidence="4">
    <location>
        <position position="1"/>
    </location>
</feature>
<keyword evidence="5" id="KW-1185">Reference proteome</keyword>
<accession>A0AAW0JYP0</accession>
<comment type="similarity">
    <text evidence="1">Belongs to the universal ribosomal protein uS12 family.</text>
</comment>
<dbReference type="AlphaFoldDB" id="A0AAW0JYP0"/>
<evidence type="ECO:0000313" key="4">
    <source>
        <dbReference type="EMBL" id="KAK7832189.1"/>
    </source>
</evidence>
<proteinExistence type="inferred from homology"/>
<organism evidence="4 5">
    <name type="scientific">Myodes glareolus</name>
    <name type="common">Bank vole</name>
    <name type="synonym">Clethrionomys glareolus</name>
    <dbReference type="NCBI Taxonomy" id="447135"/>
    <lineage>
        <taxon>Eukaryota</taxon>
        <taxon>Metazoa</taxon>
        <taxon>Chordata</taxon>
        <taxon>Craniata</taxon>
        <taxon>Vertebrata</taxon>
        <taxon>Euteleostomi</taxon>
        <taxon>Mammalia</taxon>
        <taxon>Eutheria</taxon>
        <taxon>Euarchontoglires</taxon>
        <taxon>Glires</taxon>
        <taxon>Rodentia</taxon>
        <taxon>Myomorpha</taxon>
        <taxon>Muroidea</taxon>
        <taxon>Cricetidae</taxon>
        <taxon>Arvicolinae</taxon>
        <taxon>Myodes</taxon>
    </lineage>
</organism>
<dbReference type="GO" id="GO:0003735">
    <property type="term" value="F:structural constituent of ribosome"/>
    <property type="evidence" value="ECO:0007669"/>
    <property type="project" value="InterPro"/>
</dbReference>
<name>A0AAW0JYP0_MYOGA</name>
<evidence type="ECO:0000256" key="1">
    <source>
        <dbReference type="ARBA" id="ARBA00005657"/>
    </source>
</evidence>
<sequence length="268" mass="28361">VFSESQNPIATFSAVDVEADGALCDVLGALTSGPLTVGESPTEEGRAIVTDGTRHVLITIPESPFGYSSESQRFWRCFSCKGTCDGKSRVRENDEVLSAWLGQKGPMVGDTPGVRCKVIKGASASHLALKKGKKERPRSQYIMILAACDGAAHENAIRDGAAHENATRDGAAHENATRDGAAHENATRDGAAHENAIRDGAAHENATRDGAAHENAIRDGAAHENAICDGAAHSNAAHSDAARDTWHTVILHVMVLHIAMLHARVLLQ</sequence>
<keyword evidence="3" id="KW-0687">Ribonucleoprotein</keyword>